<feature type="transmembrane region" description="Helical" evidence="8">
    <location>
        <begin position="20"/>
        <end position="43"/>
    </location>
</feature>
<evidence type="ECO:0000313" key="9">
    <source>
        <dbReference type="EMBL" id="MBO0343956.1"/>
    </source>
</evidence>
<feature type="transmembrane region" description="Helical" evidence="8">
    <location>
        <begin position="55"/>
        <end position="76"/>
    </location>
</feature>
<keyword evidence="7 8" id="KW-0472">Membrane</keyword>
<dbReference type="InterPro" id="IPR037294">
    <property type="entry name" value="ABC_BtuC-like"/>
</dbReference>
<reference evidence="9" key="1">
    <citation type="submission" date="2021-03" db="EMBL/GenBank/DDBJ databases">
        <title>Roseibium sp. CAU 1637 isolated from Incheon.</title>
        <authorList>
            <person name="Kim W."/>
        </authorList>
    </citation>
    <scope>NUCLEOTIDE SEQUENCE</scope>
    <source>
        <strain evidence="9">CAU 1637</strain>
    </source>
</reference>
<dbReference type="AlphaFoldDB" id="A0A939J779"/>
<accession>A0A939J779</accession>
<dbReference type="EMBL" id="JAFLNF010000001">
    <property type="protein sequence ID" value="MBO0343956.1"/>
    <property type="molecule type" value="Genomic_DNA"/>
</dbReference>
<evidence type="ECO:0000256" key="6">
    <source>
        <dbReference type="ARBA" id="ARBA00022989"/>
    </source>
</evidence>
<keyword evidence="4" id="KW-1003">Cell membrane</keyword>
<dbReference type="Proteomes" id="UP000664779">
    <property type="component" value="Unassembled WGS sequence"/>
</dbReference>
<comment type="caution">
    <text evidence="9">The sequence shown here is derived from an EMBL/GenBank/DDBJ whole genome shotgun (WGS) entry which is preliminary data.</text>
</comment>
<evidence type="ECO:0000256" key="8">
    <source>
        <dbReference type="SAM" id="Phobius"/>
    </source>
</evidence>
<dbReference type="GO" id="GO:0005886">
    <property type="term" value="C:plasma membrane"/>
    <property type="evidence" value="ECO:0007669"/>
    <property type="project" value="UniProtKB-SubCell"/>
</dbReference>
<evidence type="ECO:0000256" key="4">
    <source>
        <dbReference type="ARBA" id="ARBA00022475"/>
    </source>
</evidence>
<evidence type="ECO:0000256" key="2">
    <source>
        <dbReference type="ARBA" id="ARBA00007935"/>
    </source>
</evidence>
<sequence length="294" mass="31585">MLVGARGSWDFLLVFRGTKLLTLIAISVAVAVATILFQTLSANRILTPSIMGLDALYVLLQTILVFVLGGAGLASLSAEVKFLASFLLLMFASVLLFGVLLNRQREDLFRLLLIGVIFGILFRSVSALISRLIDPSEFMILQGELFASFNKTNTSLLAISALMIGLCCIVVWRRRRVLDVMALGRETAIGLGVDTGRELFIGLVIVSALVATSTALVGPVGFFGLLVSALAYELMKTSGHGPVFIAAALISITIIVGGQTLFERVLHMGATLSVVIEFLGGITFLLIVFRKYKA</sequence>
<dbReference type="GO" id="GO:0022857">
    <property type="term" value="F:transmembrane transporter activity"/>
    <property type="evidence" value="ECO:0007669"/>
    <property type="project" value="InterPro"/>
</dbReference>
<dbReference type="Pfam" id="PF01032">
    <property type="entry name" value="FecCD"/>
    <property type="match status" value="1"/>
</dbReference>
<keyword evidence="3" id="KW-0813">Transport</keyword>
<dbReference type="PANTHER" id="PTHR30472:SF19">
    <property type="entry name" value="PETROBACTIN IMPORT SYSTEM PERMEASE PROTEIN YCLO"/>
    <property type="match status" value="1"/>
</dbReference>
<feature type="transmembrane region" description="Helical" evidence="8">
    <location>
        <begin position="243"/>
        <end position="262"/>
    </location>
</feature>
<feature type="transmembrane region" description="Helical" evidence="8">
    <location>
        <begin position="82"/>
        <end position="101"/>
    </location>
</feature>
<evidence type="ECO:0000256" key="5">
    <source>
        <dbReference type="ARBA" id="ARBA00022692"/>
    </source>
</evidence>
<feature type="transmembrane region" description="Helical" evidence="8">
    <location>
        <begin position="108"/>
        <end position="133"/>
    </location>
</feature>
<comment type="subcellular location">
    <subcellularLocation>
        <location evidence="1">Cell membrane</location>
        <topology evidence="1">Multi-pass membrane protein</topology>
    </subcellularLocation>
</comment>
<organism evidence="9 10">
    <name type="scientific">Roseibium limicola</name>
    <dbReference type="NCBI Taxonomy" id="2816037"/>
    <lineage>
        <taxon>Bacteria</taxon>
        <taxon>Pseudomonadati</taxon>
        <taxon>Pseudomonadota</taxon>
        <taxon>Alphaproteobacteria</taxon>
        <taxon>Hyphomicrobiales</taxon>
        <taxon>Stappiaceae</taxon>
        <taxon>Roseibium</taxon>
    </lineage>
</organism>
<proteinExistence type="inferred from homology"/>
<gene>
    <name evidence="9" type="ORF">J0X15_01890</name>
</gene>
<dbReference type="Gene3D" id="1.10.3470.10">
    <property type="entry name" value="ABC transporter involved in vitamin B12 uptake, BtuC"/>
    <property type="match status" value="1"/>
</dbReference>
<keyword evidence="5 8" id="KW-0812">Transmembrane</keyword>
<feature type="transmembrane region" description="Helical" evidence="8">
    <location>
        <begin position="153"/>
        <end position="172"/>
    </location>
</feature>
<dbReference type="PANTHER" id="PTHR30472">
    <property type="entry name" value="FERRIC ENTEROBACTIN TRANSPORT SYSTEM PERMEASE PROTEIN"/>
    <property type="match status" value="1"/>
</dbReference>
<dbReference type="GO" id="GO:0033214">
    <property type="term" value="P:siderophore-iron import into cell"/>
    <property type="evidence" value="ECO:0007669"/>
    <property type="project" value="TreeGrafter"/>
</dbReference>
<keyword evidence="6 8" id="KW-1133">Transmembrane helix</keyword>
<dbReference type="SUPFAM" id="SSF81345">
    <property type="entry name" value="ABC transporter involved in vitamin B12 uptake, BtuC"/>
    <property type="match status" value="1"/>
</dbReference>
<name>A0A939J779_9HYPH</name>
<evidence type="ECO:0000256" key="3">
    <source>
        <dbReference type="ARBA" id="ARBA00022448"/>
    </source>
</evidence>
<keyword evidence="10" id="KW-1185">Reference proteome</keyword>
<feature type="transmembrane region" description="Helical" evidence="8">
    <location>
        <begin position="268"/>
        <end position="289"/>
    </location>
</feature>
<evidence type="ECO:0000313" key="10">
    <source>
        <dbReference type="Proteomes" id="UP000664779"/>
    </source>
</evidence>
<feature type="transmembrane region" description="Helical" evidence="8">
    <location>
        <begin position="199"/>
        <end position="231"/>
    </location>
</feature>
<comment type="similarity">
    <text evidence="2">Belongs to the binding-protein-dependent transport system permease family. FecCD subfamily.</text>
</comment>
<evidence type="ECO:0000256" key="1">
    <source>
        <dbReference type="ARBA" id="ARBA00004651"/>
    </source>
</evidence>
<protein>
    <submittedName>
        <fullName evidence="9">Iron chelate uptake ABC transporter family permease subunit</fullName>
    </submittedName>
</protein>
<evidence type="ECO:0000256" key="7">
    <source>
        <dbReference type="ARBA" id="ARBA00023136"/>
    </source>
</evidence>
<dbReference type="InterPro" id="IPR000522">
    <property type="entry name" value="ABC_transptr_permease_BtuC"/>
</dbReference>